<evidence type="ECO:0000256" key="1">
    <source>
        <dbReference type="ARBA" id="ARBA00004370"/>
    </source>
</evidence>
<evidence type="ECO:0000256" key="4">
    <source>
        <dbReference type="SAM" id="Phobius"/>
    </source>
</evidence>
<dbReference type="Proteomes" id="UP001168167">
    <property type="component" value="Unassembled WGS sequence"/>
</dbReference>
<dbReference type="Gene3D" id="3.90.1310.10">
    <property type="entry name" value="Penicillin-binding protein 2a (Domain 2)"/>
    <property type="match status" value="1"/>
</dbReference>
<keyword evidence="2" id="KW-0645">Protease</keyword>
<keyword evidence="2" id="KW-0378">Hydrolase</keyword>
<dbReference type="InterPro" id="IPR001460">
    <property type="entry name" value="PCN-bd_Tpept"/>
</dbReference>
<dbReference type="EMBL" id="JANQAO010000001">
    <property type="protein sequence ID" value="MDM5147277.1"/>
    <property type="molecule type" value="Genomic_DNA"/>
</dbReference>
<comment type="caution">
    <text evidence="7">The sequence shown here is derived from an EMBL/GenBank/DDBJ whole genome shotgun (WGS) entry which is preliminary data.</text>
</comment>
<dbReference type="Pfam" id="PF00905">
    <property type="entry name" value="Transpeptidase"/>
    <property type="match status" value="1"/>
</dbReference>
<organism evidence="7 8">
    <name type="scientific">Candidatus Doriopsillibacter californiensis</name>
    <dbReference type="NCBI Taxonomy" id="2970740"/>
    <lineage>
        <taxon>Bacteria</taxon>
        <taxon>Pseudomonadati</taxon>
        <taxon>Pseudomonadota</taxon>
        <taxon>Gammaproteobacteria</taxon>
        <taxon>Candidatus Tethybacterales</taxon>
        <taxon>Candidatus Persebacteraceae</taxon>
        <taxon>Candidatus Doriopsillibacter</taxon>
    </lineage>
</organism>
<keyword evidence="8" id="KW-1185">Reference proteome</keyword>
<keyword evidence="2" id="KW-0121">Carboxypeptidase</keyword>
<feature type="domain" description="Penicillin-binding protein transpeptidase" evidence="5">
    <location>
        <begin position="252"/>
        <end position="545"/>
    </location>
</feature>
<dbReference type="InterPro" id="IPR050515">
    <property type="entry name" value="Beta-lactam/transpept"/>
</dbReference>
<dbReference type="PANTHER" id="PTHR30627">
    <property type="entry name" value="PEPTIDOGLYCAN D,D-TRANSPEPTIDASE"/>
    <property type="match status" value="1"/>
</dbReference>
<evidence type="ECO:0000259" key="5">
    <source>
        <dbReference type="Pfam" id="PF00905"/>
    </source>
</evidence>
<sequence length="565" mass="61578">MMPLHLELPPLRLSDWRKKFVILCVMTILVVPVIAGAWRLSTFVVQANEEVARRYHYYEHLPAHRGDIVDAAGNPLAVSTEVYEVRADTKVLSEHDSVRLPALLPRLAEALQMSEEDLGDKLANGGRAVLLHKALPPVRAQQLQNMHLLGLRVDYTSKRYYPQKEYAASVLGYTNHEDVGRAGIEFMRHQTLASAAGKDSGMRARNGVRLTQTDVQPARAGHTITLSIDSRLQFYAHEELRRALHHHGAAAGAAAVMDARTGDILALASLPSFNPNNISGGGNKKNRALTDAVEPGSLAKPFVVAAALQRNLARANEVFPTAKPMRIGGVIVKDSHIDEDLTVSGILQKSSNIGAVMLAERVGKESLWELYQRLGFGGGKVLDMPGETKGSLRSYKNWRPADFVTHAYGYGFSVSLLQLLRGYSVFANDGVLIEPRLETDLPLLLRQRVLSADVARQVRTIMEGVTRPGGTATRAAITGYRVAGKTGTAKKHGPNGYLNNVYRAFFIGIAPASRPRYIVAVMIDEPSKNGYTGGVAAAPVFRNIVRRALLLNGIAPDMAPVFGDV</sequence>
<keyword evidence="4" id="KW-1133">Transmembrane helix</keyword>
<dbReference type="Gene3D" id="3.30.450.330">
    <property type="match status" value="1"/>
</dbReference>
<evidence type="ECO:0000313" key="8">
    <source>
        <dbReference type="Proteomes" id="UP001168167"/>
    </source>
</evidence>
<evidence type="ECO:0000256" key="2">
    <source>
        <dbReference type="ARBA" id="ARBA00022645"/>
    </source>
</evidence>
<feature type="transmembrane region" description="Helical" evidence="4">
    <location>
        <begin position="20"/>
        <end position="38"/>
    </location>
</feature>
<dbReference type="Gene3D" id="3.40.710.10">
    <property type="entry name" value="DD-peptidase/beta-lactamase superfamily"/>
    <property type="match status" value="1"/>
</dbReference>
<accession>A0ABT7QKW6</accession>
<feature type="domain" description="Penicillin-binding protein dimerisation" evidence="6">
    <location>
        <begin position="61"/>
        <end position="177"/>
    </location>
</feature>
<dbReference type="InterPro" id="IPR012338">
    <property type="entry name" value="Beta-lactam/transpept-like"/>
</dbReference>
<reference evidence="7" key="1">
    <citation type="submission" date="2022-08" db="EMBL/GenBank/DDBJ databases">
        <authorList>
            <person name="Dzunkova M."/>
            <person name="La Clair J."/>
            <person name="Tyml T."/>
            <person name="Doud D."/>
            <person name="Schulz F."/>
            <person name="Piquer S."/>
            <person name="Porcel Sanchis D."/>
            <person name="Osborn A."/>
            <person name="Robinson D."/>
            <person name="Louie K.B."/>
            <person name="Bowen B.P."/>
            <person name="Bowers R."/>
            <person name="Lee J."/>
            <person name="Arnau Llombart V."/>
            <person name="Diaz Villanueva W."/>
            <person name="Gosliner T."/>
            <person name="Northen T."/>
            <person name="Cheng J.-F."/>
            <person name="Burkart M.D."/>
            <person name="Woyke T."/>
        </authorList>
    </citation>
    <scope>NUCLEOTIDE SEQUENCE</scope>
    <source>
        <strain evidence="7">Df01</strain>
    </source>
</reference>
<dbReference type="SUPFAM" id="SSF56519">
    <property type="entry name" value="Penicillin binding protein dimerisation domain"/>
    <property type="match status" value="1"/>
</dbReference>
<dbReference type="Pfam" id="PF03717">
    <property type="entry name" value="PBP_dimer"/>
    <property type="match status" value="1"/>
</dbReference>
<evidence type="ECO:0000313" key="7">
    <source>
        <dbReference type="EMBL" id="MDM5147277.1"/>
    </source>
</evidence>
<dbReference type="PANTHER" id="PTHR30627:SF1">
    <property type="entry name" value="PEPTIDOGLYCAN D,D-TRANSPEPTIDASE FTSI"/>
    <property type="match status" value="1"/>
</dbReference>
<dbReference type="InterPro" id="IPR005311">
    <property type="entry name" value="PBP_dimer"/>
</dbReference>
<evidence type="ECO:0000256" key="3">
    <source>
        <dbReference type="ARBA" id="ARBA00023136"/>
    </source>
</evidence>
<gene>
    <name evidence="7" type="ORF">NQX30_02665</name>
</gene>
<evidence type="ECO:0000259" key="6">
    <source>
        <dbReference type="Pfam" id="PF03717"/>
    </source>
</evidence>
<keyword evidence="3 4" id="KW-0472">Membrane</keyword>
<proteinExistence type="predicted"/>
<reference evidence="7" key="2">
    <citation type="journal article" date="2023" name="Microbiome">
        <title>Synthase-selected sorting approach identifies a beta-lactone synthase in a nudibranch symbiotic bacterium.</title>
        <authorList>
            <person name="Dzunkova M."/>
            <person name="La Clair J.J."/>
            <person name="Tyml T."/>
            <person name="Doud D."/>
            <person name="Schulz F."/>
            <person name="Piquer-Esteban S."/>
            <person name="Porcel Sanchis D."/>
            <person name="Osborn A."/>
            <person name="Robinson D."/>
            <person name="Louie K.B."/>
            <person name="Bowen B.P."/>
            <person name="Bowers R.M."/>
            <person name="Lee J."/>
            <person name="Arnau V."/>
            <person name="Diaz-Villanueva W."/>
            <person name="Stepanauskas R."/>
            <person name="Gosliner T."/>
            <person name="Date S.V."/>
            <person name="Northen T.R."/>
            <person name="Cheng J.F."/>
            <person name="Burkart M.D."/>
            <person name="Woyke T."/>
        </authorList>
    </citation>
    <scope>NUCLEOTIDE SEQUENCE</scope>
    <source>
        <strain evidence="7">Df01</strain>
    </source>
</reference>
<protein>
    <submittedName>
        <fullName evidence="7">Penicillin-binding protein 2</fullName>
    </submittedName>
</protein>
<name>A0ABT7QKW6_9GAMM</name>
<comment type="subcellular location">
    <subcellularLocation>
        <location evidence="1">Membrane</location>
    </subcellularLocation>
</comment>
<keyword evidence="4" id="KW-0812">Transmembrane</keyword>
<dbReference type="InterPro" id="IPR036138">
    <property type="entry name" value="PBP_dimer_sf"/>
</dbReference>
<dbReference type="SUPFAM" id="SSF56601">
    <property type="entry name" value="beta-lactamase/transpeptidase-like"/>
    <property type="match status" value="1"/>
</dbReference>